<dbReference type="EMBL" id="JRHA01000003">
    <property type="protein sequence ID" value="PQK12467.1"/>
    <property type="molecule type" value="Genomic_DNA"/>
</dbReference>
<proteinExistence type="predicted"/>
<dbReference type="AlphaFoldDB" id="A0A2S7Y8M9"/>
<sequence length="121" mass="13797">MTDTALTLLLVQMMSIVGESARITSLEHKVENDHFRKPFIAYENLLTHMASSFDTTQELFTNILDVGTFMMKKFFEIFSLSRNKHVDLLCPHLPCYPGGGRQKAGPSTYLEKENNIKGNRK</sequence>
<feature type="region of interest" description="Disordered" evidence="1">
    <location>
        <begin position="98"/>
        <end position="121"/>
    </location>
</feature>
<protein>
    <submittedName>
        <fullName evidence="3">Uncharacterized protein</fullName>
    </submittedName>
</protein>
<evidence type="ECO:0000256" key="1">
    <source>
        <dbReference type="SAM" id="MobiDB-lite"/>
    </source>
</evidence>
<feature type="signal peptide" evidence="2">
    <location>
        <begin position="1"/>
        <end position="20"/>
    </location>
</feature>
<evidence type="ECO:0000256" key="2">
    <source>
        <dbReference type="SAM" id="SignalP"/>
    </source>
</evidence>
<keyword evidence="2" id="KW-0732">Signal</keyword>
<name>A0A2S7Y8M9_BEABA</name>
<accession>A0A2S7Y8M9</accession>
<organism evidence="3 4">
    <name type="scientific">Beauveria bassiana</name>
    <name type="common">White muscardine disease fungus</name>
    <name type="synonym">Tritirachium shiotae</name>
    <dbReference type="NCBI Taxonomy" id="176275"/>
    <lineage>
        <taxon>Eukaryota</taxon>
        <taxon>Fungi</taxon>
        <taxon>Dikarya</taxon>
        <taxon>Ascomycota</taxon>
        <taxon>Pezizomycotina</taxon>
        <taxon>Sordariomycetes</taxon>
        <taxon>Hypocreomycetidae</taxon>
        <taxon>Hypocreales</taxon>
        <taxon>Cordycipitaceae</taxon>
        <taxon>Beauveria</taxon>
    </lineage>
</organism>
<evidence type="ECO:0000313" key="3">
    <source>
        <dbReference type="EMBL" id="PQK12467.1"/>
    </source>
</evidence>
<reference evidence="3 4" key="1">
    <citation type="submission" date="2016-07" db="EMBL/GenBank/DDBJ databases">
        <title>Comparative genomics of the entomopathogenic fungus Beauveria bassiana.</title>
        <authorList>
            <person name="Valero Jimenez C.A."/>
            <person name="Zwaan B.J."/>
            <person name="Van Kan J.A."/>
            <person name="Takken W."/>
            <person name="Debets A.J."/>
            <person name="Schoustra S.E."/>
            <person name="Koenraadt C.J."/>
        </authorList>
    </citation>
    <scope>NUCLEOTIDE SEQUENCE [LARGE SCALE GENOMIC DNA]</scope>
    <source>
        <strain evidence="3 4">ARSEF 8028</strain>
    </source>
</reference>
<gene>
    <name evidence="3" type="ORF">BB8028_0003g10840</name>
</gene>
<feature type="chain" id="PRO_5015671113" evidence="2">
    <location>
        <begin position="21"/>
        <end position="121"/>
    </location>
</feature>
<dbReference type="Proteomes" id="UP000237441">
    <property type="component" value="Unassembled WGS sequence"/>
</dbReference>
<comment type="caution">
    <text evidence="3">The sequence shown here is derived from an EMBL/GenBank/DDBJ whole genome shotgun (WGS) entry which is preliminary data.</text>
</comment>
<evidence type="ECO:0000313" key="4">
    <source>
        <dbReference type="Proteomes" id="UP000237441"/>
    </source>
</evidence>